<evidence type="ECO:0000256" key="1">
    <source>
        <dbReference type="SAM" id="Phobius"/>
    </source>
</evidence>
<dbReference type="Pfam" id="PF11086">
    <property type="entry name" value="DUF2878"/>
    <property type="match status" value="1"/>
</dbReference>
<protein>
    <submittedName>
        <fullName evidence="2">DUF2878 domain-containing protein</fullName>
    </submittedName>
</protein>
<dbReference type="RefSeq" id="WP_310471155.1">
    <property type="nucleotide sequence ID" value="NZ_CP136522.1"/>
</dbReference>
<keyword evidence="1" id="KW-1133">Transmembrane helix</keyword>
<feature type="transmembrane region" description="Helical" evidence="1">
    <location>
        <begin position="57"/>
        <end position="81"/>
    </location>
</feature>
<dbReference type="Proteomes" id="UP001529491">
    <property type="component" value="Chromosome"/>
</dbReference>
<gene>
    <name evidence="2" type="ORF">RGE70_09150</name>
</gene>
<organism evidence="2 3">
    <name type="scientific">Shewanella youngdeokensis</name>
    <dbReference type="NCBI Taxonomy" id="2999068"/>
    <lineage>
        <taxon>Bacteria</taxon>
        <taxon>Pseudomonadati</taxon>
        <taxon>Pseudomonadota</taxon>
        <taxon>Gammaproteobacteria</taxon>
        <taxon>Alteromonadales</taxon>
        <taxon>Shewanellaceae</taxon>
        <taxon>Shewanella</taxon>
    </lineage>
</organism>
<evidence type="ECO:0000313" key="3">
    <source>
        <dbReference type="Proteomes" id="UP001529491"/>
    </source>
</evidence>
<keyword evidence="1" id="KW-0812">Transmembrane</keyword>
<feature type="transmembrane region" description="Helical" evidence="1">
    <location>
        <begin position="87"/>
        <end position="103"/>
    </location>
</feature>
<proteinExistence type="predicted"/>
<name>A0ABZ0K330_9GAMM</name>
<dbReference type="InterPro" id="IPR021306">
    <property type="entry name" value="DUF2878"/>
</dbReference>
<dbReference type="EMBL" id="CP136522">
    <property type="protein sequence ID" value="WOT06883.1"/>
    <property type="molecule type" value="Genomic_DNA"/>
</dbReference>
<reference evidence="2 3" key="1">
    <citation type="submission" date="2023-10" db="EMBL/GenBank/DDBJ databases">
        <title>Complete genome sequence of Shewanella sp. DAU334.</title>
        <authorList>
            <person name="Lee Y.-S."/>
            <person name="Jeong H.-R."/>
            <person name="Hwang E.-J."/>
            <person name="Choi Y.-L."/>
            <person name="Kim G.-D."/>
        </authorList>
    </citation>
    <scope>NUCLEOTIDE SEQUENCE [LARGE SCALE GENOMIC DNA]</scope>
    <source>
        <strain evidence="2 3">DAU334</strain>
    </source>
</reference>
<feature type="transmembrane region" description="Helical" evidence="1">
    <location>
        <begin position="140"/>
        <end position="161"/>
    </location>
</feature>
<evidence type="ECO:0000313" key="2">
    <source>
        <dbReference type="EMBL" id="WOT06883.1"/>
    </source>
</evidence>
<keyword evidence="1" id="KW-0472">Membrane</keyword>
<keyword evidence="3" id="KW-1185">Reference proteome</keyword>
<feature type="transmembrane region" description="Helical" evidence="1">
    <location>
        <begin position="110"/>
        <end position="128"/>
    </location>
</feature>
<accession>A0ABZ0K330</accession>
<sequence>MLTQIYKLAAQHLTIVNLVMFQSVWWMSILYQNRFISLSFALLLIHFMLSSRRQSDLALMFTVTAVGAVIDPLLIYVGVFVFSEPPYWLLLLWCHFAISLRYSMGFTQKLPWYTNAIIGGVFGCLSYLAGARFNVVHLPLAYFTSVMILFAIWFVIFPMFVTASRRIH</sequence>